<dbReference type="GO" id="GO:0098609">
    <property type="term" value="P:cell-cell adhesion"/>
    <property type="evidence" value="ECO:0007669"/>
    <property type="project" value="InterPro"/>
</dbReference>
<dbReference type="SUPFAM" id="SSF48726">
    <property type="entry name" value="Immunoglobulin"/>
    <property type="match status" value="6"/>
</dbReference>
<dbReference type="Ensembl" id="ENSAMXT00000051138.1">
    <property type="protein sequence ID" value="ENSAMXP00000051783.1"/>
    <property type="gene ID" value="ENSAMXG00000039099.1"/>
</dbReference>
<keyword evidence="9" id="KW-0325">Glycoprotein</keyword>
<dbReference type="InterPro" id="IPR047012">
    <property type="entry name" value="ICAM_VCAM"/>
</dbReference>
<keyword evidence="10" id="KW-0393">Immunoglobulin domain</keyword>
<evidence type="ECO:0000256" key="2">
    <source>
        <dbReference type="ARBA" id="ARBA00022692"/>
    </source>
</evidence>
<evidence type="ECO:0000256" key="10">
    <source>
        <dbReference type="ARBA" id="ARBA00023319"/>
    </source>
</evidence>
<dbReference type="InterPro" id="IPR003987">
    <property type="entry name" value="ICAM_VCAM_N"/>
</dbReference>
<keyword evidence="6 11" id="KW-1133">Transmembrane helix</keyword>
<dbReference type="InParanoid" id="A0A3B1KBH0"/>
<dbReference type="PRINTS" id="PR01472">
    <property type="entry name" value="ICAMVCAM1"/>
</dbReference>
<feature type="signal peptide" evidence="12">
    <location>
        <begin position="1"/>
        <end position="24"/>
    </location>
</feature>
<feature type="domain" description="Ig-like" evidence="13">
    <location>
        <begin position="500"/>
        <end position="573"/>
    </location>
</feature>
<evidence type="ECO:0000313" key="14">
    <source>
        <dbReference type="Ensembl" id="ENSAMXP00000051783.1"/>
    </source>
</evidence>
<dbReference type="PANTHER" id="PTHR13771">
    <property type="entry name" value="INTERCELLULAR ADHESION MOLECULE"/>
    <property type="match status" value="1"/>
</dbReference>
<dbReference type="GeneTree" id="ENSGT00940000159005"/>
<dbReference type="PANTHER" id="PTHR13771:SF9">
    <property type="entry name" value="INTERCELLULAR ADHESION MOLECULE 5"/>
    <property type="match status" value="1"/>
</dbReference>
<comment type="subcellular location">
    <subcellularLocation>
        <location evidence="1">Membrane</location>
        <topology evidence="1">Single-pass type I membrane protein</topology>
    </subcellularLocation>
</comment>
<proteinExistence type="predicted"/>
<evidence type="ECO:0000256" key="9">
    <source>
        <dbReference type="ARBA" id="ARBA00023180"/>
    </source>
</evidence>
<dbReference type="Pfam" id="PF13927">
    <property type="entry name" value="Ig_3"/>
    <property type="match status" value="2"/>
</dbReference>
<evidence type="ECO:0000256" key="4">
    <source>
        <dbReference type="ARBA" id="ARBA00022737"/>
    </source>
</evidence>
<dbReference type="GO" id="GO:0005178">
    <property type="term" value="F:integrin binding"/>
    <property type="evidence" value="ECO:0007669"/>
    <property type="project" value="InterPro"/>
</dbReference>
<keyword evidence="15" id="KW-1185">Reference proteome</keyword>
<dbReference type="InterPro" id="IPR013783">
    <property type="entry name" value="Ig-like_fold"/>
</dbReference>
<dbReference type="SMART" id="SM00409">
    <property type="entry name" value="IG"/>
    <property type="match status" value="6"/>
</dbReference>
<reference evidence="15" key="1">
    <citation type="submission" date="2013-03" db="EMBL/GenBank/DDBJ databases">
        <authorList>
            <person name="Jeffery W."/>
            <person name="Warren W."/>
            <person name="Wilson R.K."/>
        </authorList>
    </citation>
    <scope>NUCLEOTIDE SEQUENCE</scope>
    <source>
        <strain evidence="15">female</strain>
    </source>
</reference>
<dbReference type="SMART" id="SM00408">
    <property type="entry name" value="IGc2"/>
    <property type="match status" value="5"/>
</dbReference>
<evidence type="ECO:0000256" key="6">
    <source>
        <dbReference type="ARBA" id="ARBA00022989"/>
    </source>
</evidence>
<evidence type="ECO:0000256" key="8">
    <source>
        <dbReference type="ARBA" id="ARBA00023157"/>
    </source>
</evidence>
<dbReference type="InterPro" id="IPR003598">
    <property type="entry name" value="Ig_sub2"/>
</dbReference>
<dbReference type="PROSITE" id="PS50835">
    <property type="entry name" value="IG_LIKE"/>
    <property type="match status" value="5"/>
</dbReference>
<dbReference type="GO" id="GO:0016020">
    <property type="term" value="C:membrane"/>
    <property type="evidence" value="ECO:0007669"/>
    <property type="project" value="UniProtKB-SubCell"/>
</dbReference>
<evidence type="ECO:0000256" key="12">
    <source>
        <dbReference type="SAM" id="SignalP"/>
    </source>
</evidence>
<keyword evidence="4" id="KW-0677">Repeat</keyword>
<evidence type="ECO:0000259" key="13">
    <source>
        <dbReference type="PROSITE" id="PS50835"/>
    </source>
</evidence>
<keyword evidence="5" id="KW-0130">Cell adhesion</keyword>
<dbReference type="Bgee" id="ENSAMXG00000039099">
    <property type="expression patterns" value="Expressed in mesonephros and 14 other cell types or tissues"/>
</dbReference>
<evidence type="ECO:0000313" key="15">
    <source>
        <dbReference type="Proteomes" id="UP000018467"/>
    </source>
</evidence>
<sequence length="724" mass="79869">MCQRTLFGISLGLLCLYLVTGTNASSNLRLDPPRIVASFGSSISANCSTDVADYLIMGWEAPIGTSEKTGPKMVTWIVGNLTEWDMKPSCFINVRDQPLPEELPLSLTIYKIPDSVSISTVNHTGPMIEGRQYELQCDIQNVAPVGNVTMKWYKGDTQVGNTTFSESSKTPDNLLATLQISPSRDDDGAQYRCKAELDLGPEGPQPLPAVMSDPLNITVHYGPEISCYSGNFTAIRNEEFTPNCTVQGHPTPEITWYKEGVTVSFPKKMDINDAGQYILNASSYTHAIHPVEIQVLYAPFEIKELEKTTINQNYDGVLKCSSVSKPRPQYNWTYPPADNVKVENVDAVSLLHLDYITGHNTGNYTCTAYNHLGETSQSVQVEMGATQTSSASITTVNHSGPMIEGTQYELQCDVQYVAPVQHITVHWYKGTTRLNSQSFNLSQTGNKYQTNLFSTLRVFSNRTDNGAQYKCVAELTPKADGRHRISVTSEPLNITVHYKPVINIEKLPSVVPVFRGYQEVLVCEAEGYPAPTIIWTFKSHMVMGENYTIEEATNENVGLYTCTANNSVNTTIIVVKVILKEFPTSNVSISTVGHTGPMVEGRKYQLQCDIRVPTLRLLSVIWYKGGTQIANKSFTDSTKAAAVHLSTLQISPKTDDNGAEYICVAELELNWHVDEARSSLEMKSQILGITVRSGKRTTFWAIVGPSVGLAVVLILGYALKMKIG</sequence>
<dbReference type="Gene3D" id="2.60.40.10">
    <property type="entry name" value="Immunoglobulins"/>
    <property type="match status" value="7"/>
</dbReference>
<reference evidence="14" key="4">
    <citation type="submission" date="2025-09" db="UniProtKB">
        <authorList>
            <consortium name="Ensembl"/>
        </authorList>
    </citation>
    <scope>IDENTIFICATION</scope>
</reference>
<feature type="domain" description="Ig-like" evidence="13">
    <location>
        <begin position="391"/>
        <end position="488"/>
    </location>
</feature>
<feature type="chain" id="PRO_5017322278" evidence="12">
    <location>
        <begin position="25"/>
        <end position="724"/>
    </location>
</feature>
<organism evidence="14 15">
    <name type="scientific">Astyanax mexicanus</name>
    <name type="common">Blind cave fish</name>
    <name type="synonym">Astyanax fasciatus mexicanus</name>
    <dbReference type="NCBI Taxonomy" id="7994"/>
    <lineage>
        <taxon>Eukaryota</taxon>
        <taxon>Metazoa</taxon>
        <taxon>Chordata</taxon>
        <taxon>Craniata</taxon>
        <taxon>Vertebrata</taxon>
        <taxon>Euteleostomi</taxon>
        <taxon>Actinopterygii</taxon>
        <taxon>Neopterygii</taxon>
        <taxon>Teleostei</taxon>
        <taxon>Ostariophysi</taxon>
        <taxon>Characiformes</taxon>
        <taxon>Characoidei</taxon>
        <taxon>Acestrorhamphidae</taxon>
        <taxon>Acestrorhamphinae</taxon>
        <taxon>Astyanax</taxon>
    </lineage>
</organism>
<evidence type="ECO:0000256" key="5">
    <source>
        <dbReference type="ARBA" id="ARBA00022889"/>
    </source>
</evidence>
<dbReference type="InterPro" id="IPR003599">
    <property type="entry name" value="Ig_sub"/>
</dbReference>
<feature type="domain" description="Ig-like" evidence="13">
    <location>
        <begin position="583"/>
        <end position="679"/>
    </location>
</feature>
<dbReference type="Proteomes" id="UP000018467">
    <property type="component" value="Unassembled WGS sequence"/>
</dbReference>
<protein>
    <submittedName>
        <fullName evidence="14">Intercellular adhesion molecule 3</fullName>
    </submittedName>
</protein>
<dbReference type="InterPro" id="IPR036179">
    <property type="entry name" value="Ig-like_dom_sf"/>
</dbReference>
<name>A0A3B1KBH0_ASTMX</name>
<keyword evidence="7 11" id="KW-0472">Membrane</keyword>
<keyword evidence="8" id="KW-1015">Disulfide bond</keyword>
<accession>A0A3B1KBH0</accession>
<evidence type="ECO:0000256" key="3">
    <source>
        <dbReference type="ARBA" id="ARBA00022729"/>
    </source>
</evidence>
<reference evidence="14" key="3">
    <citation type="submission" date="2025-08" db="UniProtKB">
        <authorList>
            <consortium name="Ensembl"/>
        </authorList>
    </citation>
    <scope>IDENTIFICATION</scope>
</reference>
<evidence type="ECO:0000256" key="7">
    <source>
        <dbReference type="ARBA" id="ARBA00023136"/>
    </source>
</evidence>
<keyword evidence="2 11" id="KW-0812">Transmembrane</keyword>
<evidence type="ECO:0000256" key="1">
    <source>
        <dbReference type="ARBA" id="ARBA00004479"/>
    </source>
</evidence>
<feature type="domain" description="Ig-like" evidence="13">
    <location>
        <begin position="223"/>
        <end position="382"/>
    </location>
</feature>
<evidence type="ECO:0000256" key="11">
    <source>
        <dbReference type="SAM" id="Phobius"/>
    </source>
</evidence>
<feature type="transmembrane region" description="Helical" evidence="11">
    <location>
        <begin position="699"/>
        <end position="719"/>
    </location>
</feature>
<dbReference type="AlphaFoldDB" id="A0A3B1KBH0"/>
<dbReference type="InterPro" id="IPR007110">
    <property type="entry name" value="Ig-like_dom"/>
</dbReference>
<reference evidence="15" key="2">
    <citation type="journal article" date="2014" name="Nat. Commun.">
        <title>The cavefish genome reveals candidate genes for eye loss.</title>
        <authorList>
            <person name="McGaugh S.E."/>
            <person name="Gross J.B."/>
            <person name="Aken B."/>
            <person name="Blin M."/>
            <person name="Borowsky R."/>
            <person name="Chalopin D."/>
            <person name="Hinaux H."/>
            <person name="Jeffery W.R."/>
            <person name="Keene A."/>
            <person name="Ma L."/>
            <person name="Minx P."/>
            <person name="Murphy D."/>
            <person name="O'Quin K.E."/>
            <person name="Retaux S."/>
            <person name="Rohner N."/>
            <person name="Searle S.M."/>
            <person name="Stahl B.A."/>
            <person name="Tabin C."/>
            <person name="Volff J.N."/>
            <person name="Yoshizawa M."/>
            <person name="Warren W.C."/>
        </authorList>
    </citation>
    <scope>NUCLEOTIDE SEQUENCE [LARGE SCALE GENOMIC DNA]</scope>
    <source>
        <strain evidence="15">female</strain>
    </source>
</reference>
<keyword evidence="3 12" id="KW-0732">Signal</keyword>
<feature type="domain" description="Ig-like" evidence="13">
    <location>
        <begin position="113"/>
        <end position="196"/>
    </location>
</feature>